<evidence type="ECO:0000313" key="3">
    <source>
        <dbReference type="EMBL" id="BBI31231.1"/>
    </source>
</evidence>
<evidence type="ECO:0000259" key="2">
    <source>
        <dbReference type="Pfam" id="PF04167"/>
    </source>
</evidence>
<dbReference type="Gene3D" id="2.40.380.10">
    <property type="entry name" value="FomD-like"/>
    <property type="match status" value="1"/>
</dbReference>
<protein>
    <submittedName>
        <fullName evidence="3">UPF0374 protein</fullName>
    </submittedName>
</protein>
<name>A0A3T1CZK1_9BACL</name>
<dbReference type="PANTHER" id="PTHR39159:SF1">
    <property type="entry name" value="UPF0374 PROTEIN YGAC"/>
    <property type="match status" value="1"/>
</dbReference>
<dbReference type="PANTHER" id="PTHR39159">
    <property type="match status" value="1"/>
</dbReference>
<organism evidence="3 4">
    <name type="scientific">Cohnella abietis</name>
    <dbReference type="NCBI Taxonomy" id="2507935"/>
    <lineage>
        <taxon>Bacteria</taxon>
        <taxon>Bacillati</taxon>
        <taxon>Bacillota</taxon>
        <taxon>Bacilli</taxon>
        <taxon>Bacillales</taxon>
        <taxon>Paenibacillaceae</taxon>
        <taxon>Cohnella</taxon>
    </lineage>
</organism>
<dbReference type="GO" id="GO:0016787">
    <property type="term" value="F:hydrolase activity"/>
    <property type="evidence" value="ECO:0007669"/>
    <property type="project" value="UniProtKB-KW"/>
</dbReference>
<dbReference type="KEGG" id="cohn:KCTCHS21_06300"/>
<keyword evidence="4" id="KW-1185">Reference proteome</keyword>
<reference evidence="3 4" key="1">
    <citation type="submission" date="2019-01" db="EMBL/GenBank/DDBJ databases">
        <title>Complete genome sequence of Cohnella hallensis HS21 isolated from Korean fir (Abies koreana) rhizospheric soil.</title>
        <authorList>
            <person name="Jiang L."/>
            <person name="Kang S.W."/>
            <person name="Kim S."/>
            <person name="Jung J."/>
            <person name="Kim C.Y."/>
            <person name="Kim D.H."/>
            <person name="Kim S.W."/>
            <person name="Lee J."/>
        </authorList>
    </citation>
    <scope>NUCLEOTIDE SEQUENCE [LARGE SCALE GENOMIC DNA]</scope>
    <source>
        <strain evidence="3 4">HS21</strain>
    </source>
</reference>
<keyword evidence="1" id="KW-0378">Hydrolase</keyword>
<gene>
    <name evidence="3" type="ORF">KCTCHS21_06300</name>
</gene>
<dbReference type="AlphaFoldDB" id="A0A3T1CZK1"/>
<dbReference type="Proteomes" id="UP000289856">
    <property type="component" value="Chromosome"/>
</dbReference>
<proteinExistence type="predicted"/>
<dbReference type="RefSeq" id="WP_232058054.1">
    <property type="nucleotide sequence ID" value="NZ_AP019400.1"/>
</dbReference>
<dbReference type="InterPro" id="IPR007295">
    <property type="entry name" value="DUF402"/>
</dbReference>
<dbReference type="InterPro" id="IPR035930">
    <property type="entry name" value="FomD-like_sf"/>
</dbReference>
<evidence type="ECO:0000256" key="1">
    <source>
        <dbReference type="ARBA" id="ARBA00022801"/>
    </source>
</evidence>
<sequence length="178" mass="20928">MRGIVVDYMNNEEINIRALKYGDHPHYEWKTTLLERTDTHVFVLGHYGRKLQHYTKGKIFTVENWTIEFFSFDSWFTVSVDIVEGKITSYYCNISEPARMDGNKVSFVDLDIDLINKEGKWTVVDEDEFIVNSVKFSYPPDLIEKVRQELASLQKRIEMKSFPFDGAIEKFIEGIPQR</sequence>
<dbReference type="Pfam" id="PF04167">
    <property type="entry name" value="DUF402"/>
    <property type="match status" value="1"/>
</dbReference>
<dbReference type="SUPFAM" id="SSF159234">
    <property type="entry name" value="FomD-like"/>
    <property type="match status" value="1"/>
</dbReference>
<dbReference type="InterPro" id="IPR050212">
    <property type="entry name" value="Ntdp-like"/>
</dbReference>
<evidence type="ECO:0000313" key="4">
    <source>
        <dbReference type="Proteomes" id="UP000289856"/>
    </source>
</evidence>
<feature type="domain" description="DUF402" evidence="2">
    <location>
        <begin position="41"/>
        <end position="160"/>
    </location>
</feature>
<accession>A0A3T1CZK1</accession>
<dbReference type="EMBL" id="AP019400">
    <property type="protein sequence ID" value="BBI31231.1"/>
    <property type="molecule type" value="Genomic_DNA"/>
</dbReference>